<feature type="domain" description="DUF6094" evidence="1">
    <location>
        <begin position="19"/>
        <end position="227"/>
    </location>
</feature>
<dbReference type="Proteomes" id="UP000887300">
    <property type="component" value="Unassembled WGS sequence"/>
</dbReference>
<dbReference type="Pfam" id="PF19587">
    <property type="entry name" value="DUF6094"/>
    <property type="match status" value="1"/>
</dbReference>
<dbReference type="Gene3D" id="3.40.50.150">
    <property type="entry name" value="Vaccinia Virus protein VP39"/>
    <property type="match status" value="1"/>
</dbReference>
<evidence type="ECO:0000313" key="2">
    <source>
        <dbReference type="EMBL" id="MBU2722919.1"/>
    </source>
</evidence>
<protein>
    <recommendedName>
        <fullName evidence="1">DUF6094 domain-containing protein</fullName>
    </recommendedName>
</protein>
<sequence>MFDKRNLSSLSSGARQDANKLARGYYRTDDKTTLGILHAIAAKDPEKPLFLLDPCCGEGIVAHDIAEHLGNTRTYGAEIDGERFLKASEKMDRVVHGDALYLTANQSWAGLMFFNPPYGTTQTKSAGKEVNIRLEELFWIRHASRLVTGGLLIAVLPDYLFFRESRKLADQFANYLSDDTIVYRAETAQFKQIVIIGHRRDRQRFPTPNLDLRNLLLNHDADLPSLPQEPLSSPFLAPAGHAPDIFHASSLTTEAVSVAISNDNSFDKELERMFLSETISGTRFRSVAAIREGHIPALLASGGLDGIVQDEQGAYLVRGTVNTVIEVTDGEATENSTKTISTRKHETRIMAWDLSTFDLIDITDNPAARKETA</sequence>
<organism evidence="2 3">
    <name type="scientific">Acidithiobacillus ferridurans</name>
    <dbReference type="NCBI Taxonomy" id="1232575"/>
    <lineage>
        <taxon>Bacteria</taxon>
        <taxon>Pseudomonadati</taxon>
        <taxon>Pseudomonadota</taxon>
        <taxon>Acidithiobacillia</taxon>
        <taxon>Acidithiobacillales</taxon>
        <taxon>Acidithiobacillaceae</taxon>
        <taxon>Acidithiobacillus</taxon>
    </lineage>
</organism>
<comment type="caution">
    <text evidence="2">The sequence shown here is derived from an EMBL/GenBank/DDBJ whole genome shotgun (WGS) entry which is preliminary data.</text>
</comment>
<accession>A0A8X8KBW7</accession>
<dbReference type="AlphaFoldDB" id="A0A8X8KBW7"/>
<name>A0A8X8KBW7_ACIFI</name>
<gene>
    <name evidence="2" type="ORF">HF568_06785</name>
</gene>
<reference evidence="2" key="1">
    <citation type="journal article" date="2021" name="ISME J.">
        <title>Genomic evolution of the class Acidithiobacillia: deep-branching Proteobacteria living in extreme acidic conditions.</title>
        <authorList>
            <person name="Moya-Beltran A."/>
            <person name="Beard S."/>
            <person name="Rojas-Villalobos C."/>
            <person name="Issotta F."/>
            <person name="Gallardo Y."/>
            <person name="Ulloa R."/>
            <person name="Giaveno A."/>
            <person name="Degli Esposti M."/>
            <person name="Johnson D.B."/>
            <person name="Quatrini R."/>
        </authorList>
    </citation>
    <scope>NUCLEOTIDE SEQUENCE</scope>
    <source>
        <strain evidence="2">DSM 583</strain>
    </source>
</reference>
<evidence type="ECO:0000259" key="1">
    <source>
        <dbReference type="Pfam" id="PF19587"/>
    </source>
</evidence>
<dbReference type="RefSeq" id="WP_215886126.1">
    <property type="nucleotide sequence ID" value="NZ_CP134225.1"/>
</dbReference>
<dbReference type="SUPFAM" id="SSF53335">
    <property type="entry name" value="S-adenosyl-L-methionine-dependent methyltransferases"/>
    <property type="match status" value="1"/>
</dbReference>
<dbReference type="InterPro" id="IPR046076">
    <property type="entry name" value="DUF6094"/>
</dbReference>
<dbReference type="EMBL" id="JABBHS010000198">
    <property type="protein sequence ID" value="MBU2722919.1"/>
    <property type="molecule type" value="Genomic_DNA"/>
</dbReference>
<proteinExistence type="predicted"/>
<dbReference type="InterPro" id="IPR029063">
    <property type="entry name" value="SAM-dependent_MTases_sf"/>
</dbReference>
<evidence type="ECO:0000313" key="3">
    <source>
        <dbReference type="Proteomes" id="UP000887300"/>
    </source>
</evidence>